<reference evidence="15 20" key="2">
    <citation type="journal article" date="2019" name="Nat. Med.">
        <title>A library of human gut bacterial isolates paired with longitudinal multiomics data enables mechanistic microbiome research.</title>
        <authorList>
            <person name="Poyet M."/>
            <person name="Groussin M."/>
            <person name="Gibbons S.M."/>
            <person name="Avila-Pacheco J."/>
            <person name="Jiang X."/>
            <person name="Kearney S.M."/>
            <person name="Perrotta A.R."/>
            <person name="Berdy B."/>
            <person name="Zhao S."/>
            <person name="Lieberman T.D."/>
            <person name="Swanson P.K."/>
            <person name="Smith M."/>
            <person name="Roesemann S."/>
            <person name="Alexander J.E."/>
            <person name="Rich S.A."/>
            <person name="Livny J."/>
            <person name="Vlamakis H."/>
            <person name="Clish C."/>
            <person name="Bullock K."/>
            <person name="Deik A."/>
            <person name="Scott J."/>
            <person name="Pierce K.A."/>
            <person name="Xavier R.J."/>
            <person name="Alm E.J."/>
        </authorList>
    </citation>
    <scope>NUCLEOTIDE SEQUENCE [LARGE SCALE GENOMIC DNA]</scope>
    <source>
        <strain evidence="15 20">BIOML-A2</strain>
    </source>
</reference>
<dbReference type="SMART" id="SM00490">
    <property type="entry name" value="HELICc"/>
    <property type="match status" value="1"/>
</dbReference>
<dbReference type="InterPro" id="IPR001650">
    <property type="entry name" value="Helicase_C-like"/>
</dbReference>
<keyword evidence="3" id="KW-0547">Nucleotide-binding</keyword>
<evidence type="ECO:0000256" key="2">
    <source>
        <dbReference type="ARBA" id="ARBA00022723"/>
    </source>
</evidence>
<evidence type="ECO:0000259" key="13">
    <source>
        <dbReference type="PROSITE" id="PS51192"/>
    </source>
</evidence>
<dbReference type="GO" id="GO:0005737">
    <property type="term" value="C:cytoplasm"/>
    <property type="evidence" value="ECO:0007669"/>
    <property type="project" value="TreeGrafter"/>
</dbReference>
<evidence type="ECO:0000259" key="14">
    <source>
        <dbReference type="PROSITE" id="PS51194"/>
    </source>
</evidence>
<dbReference type="GO" id="GO:0016787">
    <property type="term" value="F:hydrolase activity"/>
    <property type="evidence" value="ECO:0007669"/>
    <property type="project" value="UniProtKB-KW"/>
</dbReference>
<keyword evidence="7" id="KW-0238">DNA-binding</keyword>
<comment type="similarity">
    <text evidence="1">Belongs to the helicase family. RecQ subfamily.</text>
</comment>
<dbReference type="RefSeq" id="WP_117665650.1">
    <property type="nucleotide sequence ID" value="NZ_BAABYC010000001.1"/>
</dbReference>
<evidence type="ECO:0000256" key="8">
    <source>
        <dbReference type="ARBA" id="ARBA00023235"/>
    </source>
</evidence>
<keyword evidence="5 17" id="KW-0347">Helicase</keyword>
<dbReference type="Gene3D" id="3.40.50.300">
    <property type="entry name" value="P-loop containing nucleotide triphosphate hydrolases"/>
    <property type="match status" value="2"/>
</dbReference>
<evidence type="ECO:0000313" key="20">
    <source>
        <dbReference type="Proteomes" id="UP000431177"/>
    </source>
</evidence>
<dbReference type="GO" id="GO:0043590">
    <property type="term" value="C:bacterial nucleoid"/>
    <property type="evidence" value="ECO:0007669"/>
    <property type="project" value="TreeGrafter"/>
</dbReference>
<evidence type="ECO:0000256" key="9">
    <source>
        <dbReference type="ARBA" id="ARBA00034617"/>
    </source>
</evidence>
<dbReference type="Pfam" id="PF00271">
    <property type="entry name" value="Helicase_C"/>
    <property type="match status" value="1"/>
</dbReference>
<keyword evidence="8" id="KW-0413">Isomerase</keyword>
<dbReference type="GO" id="GO:0003677">
    <property type="term" value="F:DNA binding"/>
    <property type="evidence" value="ECO:0007669"/>
    <property type="project" value="UniProtKB-KW"/>
</dbReference>
<evidence type="ECO:0000256" key="6">
    <source>
        <dbReference type="ARBA" id="ARBA00022840"/>
    </source>
</evidence>
<dbReference type="EC" id="5.6.2.4" evidence="10"/>
<dbReference type="PANTHER" id="PTHR13710:SF105">
    <property type="entry name" value="ATP-DEPENDENT DNA HELICASE Q1"/>
    <property type="match status" value="1"/>
</dbReference>
<dbReference type="AlphaFoldDB" id="A0A415PWB0"/>
<keyword evidence="4 17" id="KW-0378">Hydrolase</keyword>
<dbReference type="Proteomes" id="UP000284604">
    <property type="component" value="Unassembled WGS sequence"/>
</dbReference>
<dbReference type="GO" id="GO:0043138">
    <property type="term" value="F:3'-5' DNA helicase activity"/>
    <property type="evidence" value="ECO:0007669"/>
    <property type="project" value="UniProtKB-EC"/>
</dbReference>
<evidence type="ECO:0000256" key="11">
    <source>
        <dbReference type="ARBA" id="ARBA00044535"/>
    </source>
</evidence>
<evidence type="ECO:0000256" key="1">
    <source>
        <dbReference type="ARBA" id="ARBA00005446"/>
    </source>
</evidence>
<name>A0A415PWB0_BACSE</name>
<comment type="caution">
    <text evidence="17">The sequence shown here is derived from an EMBL/GenBank/DDBJ whole genome shotgun (WGS) entry which is preliminary data.</text>
</comment>
<evidence type="ECO:0000313" key="17">
    <source>
        <dbReference type="EMBL" id="RHM18751.1"/>
    </source>
</evidence>
<feature type="domain" description="Helicase C-terminal" evidence="14">
    <location>
        <begin position="213"/>
        <end position="373"/>
    </location>
</feature>
<reference evidence="18 19" key="1">
    <citation type="submission" date="2018-08" db="EMBL/GenBank/DDBJ databases">
        <title>A genome reference for cultivated species of the human gut microbiota.</title>
        <authorList>
            <person name="Zou Y."/>
            <person name="Xue W."/>
            <person name="Luo G."/>
        </authorList>
    </citation>
    <scope>NUCLEOTIDE SEQUENCE [LARGE SCALE GENOMIC DNA]</scope>
    <source>
        <strain evidence="17 18">AF35-20</strain>
        <strain evidence="16 19">AM36-9BH</strain>
    </source>
</reference>
<dbReference type="Proteomes" id="UP000285305">
    <property type="component" value="Unassembled WGS sequence"/>
</dbReference>
<evidence type="ECO:0000256" key="10">
    <source>
        <dbReference type="ARBA" id="ARBA00034808"/>
    </source>
</evidence>
<dbReference type="GO" id="GO:0005524">
    <property type="term" value="F:ATP binding"/>
    <property type="evidence" value="ECO:0007669"/>
    <property type="project" value="UniProtKB-KW"/>
</dbReference>
<dbReference type="NCBIfam" id="TIGR00614">
    <property type="entry name" value="recQ_fam"/>
    <property type="match status" value="1"/>
</dbReference>
<dbReference type="PANTHER" id="PTHR13710">
    <property type="entry name" value="DNA HELICASE RECQ FAMILY MEMBER"/>
    <property type="match status" value="1"/>
</dbReference>
<dbReference type="CDD" id="cd17920">
    <property type="entry name" value="DEXHc_RecQ"/>
    <property type="match status" value="1"/>
</dbReference>
<dbReference type="Proteomes" id="UP000431177">
    <property type="component" value="Unassembled WGS sequence"/>
</dbReference>
<feature type="domain" description="Helicase ATP-binding" evidence="13">
    <location>
        <begin position="35"/>
        <end position="203"/>
    </location>
</feature>
<dbReference type="GO" id="GO:0009378">
    <property type="term" value="F:four-way junction helicase activity"/>
    <property type="evidence" value="ECO:0007669"/>
    <property type="project" value="TreeGrafter"/>
</dbReference>
<dbReference type="GO" id="GO:0046872">
    <property type="term" value="F:metal ion binding"/>
    <property type="evidence" value="ECO:0007669"/>
    <property type="project" value="UniProtKB-KW"/>
</dbReference>
<evidence type="ECO:0000256" key="7">
    <source>
        <dbReference type="ARBA" id="ARBA00023125"/>
    </source>
</evidence>
<dbReference type="SMART" id="SM00487">
    <property type="entry name" value="DEXDc"/>
    <property type="match status" value="1"/>
</dbReference>
<evidence type="ECO:0000313" key="15">
    <source>
        <dbReference type="EMBL" id="KAB5328954.1"/>
    </source>
</evidence>
<dbReference type="EMBL" id="QSHQ01000024">
    <property type="protein sequence ID" value="RHC28214.1"/>
    <property type="molecule type" value="Genomic_DNA"/>
</dbReference>
<dbReference type="Gene3D" id="1.10.10.10">
    <property type="entry name" value="Winged helix-like DNA-binding domain superfamily/Winged helix DNA-binding domain"/>
    <property type="match status" value="1"/>
</dbReference>
<keyword evidence="2" id="KW-0479">Metal-binding</keyword>
<dbReference type="PROSITE" id="PS51194">
    <property type="entry name" value="HELICASE_CTER"/>
    <property type="match status" value="1"/>
</dbReference>
<comment type="catalytic activity">
    <reaction evidence="9">
        <text>Couples ATP hydrolysis with the unwinding of duplex DNA by translocating in the 3'-5' direction.</text>
        <dbReference type="EC" id="5.6.2.4"/>
    </reaction>
</comment>
<proteinExistence type="inferred from homology"/>
<dbReference type="InterPro" id="IPR004589">
    <property type="entry name" value="DNA_helicase_ATP-dep_RecQ"/>
</dbReference>
<dbReference type="EMBL" id="WCLA01000009">
    <property type="protein sequence ID" value="KAB5328954.1"/>
    <property type="molecule type" value="Genomic_DNA"/>
</dbReference>
<evidence type="ECO:0000313" key="16">
    <source>
        <dbReference type="EMBL" id="RHC28214.1"/>
    </source>
</evidence>
<dbReference type="GO" id="GO:0030894">
    <property type="term" value="C:replisome"/>
    <property type="evidence" value="ECO:0007669"/>
    <property type="project" value="TreeGrafter"/>
</dbReference>
<dbReference type="InterPro" id="IPR027417">
    <property type="entry name" value="P-loop_NTPase"/>
</dbReference>
<dbReference type="GO" id="GO:0006281">
    <property type="term" value="P:DNA repair"/>
    <property type="evidence" value="ECO:0007669"/>
    <property type="project" value="TreeGrafter"/>
</dbReference>
<evidence type="ECO:0000256" key="4">
    <source>
        <dbReference type="ARBA" id="ARBA00022801"/>
    </source>
</evidence>
<evidence type="ECO:0000256" key="5">
    <source>
        <dbReference type="ARBA" id="ARBA00022806"/>
    </source>
</evidence>
<dbReference type="FunFam" id="3.40.50.300:FF:001051">
    <property type="entry name" value="ATP-dependent DNA helicase RecQ"/>
    <property type="match status" value="1"/>
</dbReference>
<dbReference type="Pfam" id="PF16124">
    <property type="entry name" value="RecQ_Zn_bind"/>
    <property type="match status" value="1"/>
</dbReference>
<dbReference type="InterPro" id="IPR011545">
    <property type="entry name" value="DEAD/DEAH_box_helicase_dom"/>
</dbReference>
<accession>A0A415PWB0</accession>
<gene>
    <name evidence="16" type="ORF">DW853_12025</name>
    <name evidence="17" type="ORF">DWZ78_08875</name>
    <name evidence="15" type="ORF">F9950_06550</name>
</gene>
<dbReference type="GO" id="GO:0006310">
    <property type="term" value="P:DNA recombination"/>
    <property type="evidence" value="ECO:0007669"/>
    <property type="project" value="InterPro"/>
</dbReference>
<evidence type="ECO:0000256" key="3">
    <source>
        <dbReference type="ARBA" id="ARBA00022741"/>
    </source>
</evidence>
<organism evidence="17 18">
    <name type="scientific">Bacteroides stercoris</name>
    <dbReference type="NCBI Taxonomy" id="46506"/>
    <lineage>
        <taxon>Bacteria</taxon>
        <taxon>Pseudomonadati</taxon>
        <taxon>Bacteroidota</taxon>
        <taxon>Bacteroidia</taxon>
        <taxon>Bacteroidales</taxon>
        <taxon>Bacteroidaceae</taxon>
        <taxon>Bacteroides</taxon>
    </lineage>
</organism>
<dbReference type="PROSITE" id="PS51192">
    <property type="entry name" value="HELICASE_ATP_BIND_1"/>
    <property type="match status" value="1"/>
</dbReference>
<dbReference type="Pfam" id="PF00270">
    <property type="entry name" value="DEAD"/>
    <property type="match status" value="1"/>
</dbReference>
<evidence type="ECO:0000313" key="19">
    <source>
        <dbReference type="Proteomes" id="UP000285305"/>
    </source>
</evidence>
<dbReference type="InterPro" id="IPR032284">
    <property type="entry name" value="RecQ_Zn-bd"/>
</dbReference>
<protein>
    <recommendedName>
        <fullName evidence="11">ATP-dependent DNA helicase RecQ</fullName>
        <ecNumber evidence="10">5.6.2.4</ecNumber>
    </recommendedName>
    <alternativeName>
        <fullName evidence="12">DNA 3'-5' helicase RecQ</fullName>
    </alternativeName>
</protein>
<dbReference type="EMBL" id="QRPN01000007">
    <property type="protein sequence ID" value="RHM18751.1"/>
    <property type="molecule type" value="Genomic_DNA"/>
</dbReference>
<dbReference type="InterPro" id="IPR036388">
    <property type="entry name" value="WH-like_DNA-bd_sf"/>
</dbReference>
<sequence length="645" mass="74750">MSSQPDASQLSTLNSRILKQYWGYDRFRGIQEDIIDSISKNKDTLGLMPTGGGKSITFQVPALAKEGMCLVITPLIALMKDQVQNLKKRGIKALAIYSGMSRQDIIITLENCIFGNYKFLYISPERLDTEIFRTKLRKMHISMITVDESHCISQWGYDFRPAYLKIAEIRELLPDVPVLALTATATPEVVKDIQARLHFRHKNVFRMSFERNNLAYIVRKTENKTAELLHILRSMPGSAIVYVRNRRRTKEITELLNNEHITADFYHAGLDDATKDIRQHRWQSGESRVMVATNAFGMGIDKPDVRIVIHMDLPDSIEAYFQEAGRAGRDGQKAYAVILYAKSDKTTLHKRIPDTFPEKEYIRDVYEHLQYYYQMAMGDGLDCVREFNIEDFCRKFKYFPVPVDSALRILTQAGYLEYTAEQDSTSRILFTIRRDELYRLREMGEDMDRLIQAVLRSYTGVFTDYTYINEDSLAIRTGLTRRQIYEMLVHLAKLRIVSYIPHKKTPYIIYTRERVEAQRIHISPEVYEHRKARYETRINAMLDYVTNDTVCRSRMLLDYFGERNEHNCGQCDTCISLRSKSKVSEQPDREALCTKVCGILSRESLTPAGLLKQLPMDKELLTEILHRLSDEGKIIAVDGILQIRK</sequence>
<evidence type="ECO:0000313" key="18">
    <source>
        <dbReference type="Proteomes" id="UP000284604"/>
    </source>
</evidence>
<keyword evidence="6" id="KW-0067">ATP-binding</keyword>
<dbReference type="InterPro" id="IPR014001">
    <property type="entry name" value="Helicase_ATP-bd"/>
</dbReference>
<dbReference type="SUPFAM" id="SSF52540">
    <property type="entry name" value="P-loop containing nucleoside triphosphate hydrolases"/>
    <property type="match status" value="1"/>
</dbReference>
<evidence type="ECO:0000256" key="12">
    <source>
        <dbReference type="ARBA" id="ARBA00044550"/>
    </source>
</evidence>